<sequence>MPRELEFFLSAGIHKEAPWNTPKMKADKVPPHVSTYNILVKIEANEVNIEGLVKVYAEMDRMKIEPNEVSCCILTTATAVARLYTAAEGYVEGVSFISQEGMHSSDPHFSTIQSKAANNGSLA</sequence>
<dbReference type="EMBL" id="JAXIOK010000017">
    <property type="protein sequence ID" value="KAK4751502.1"/>
    <property type="molecule type" value="Genomic_DNA"/>
</dbReference>
<evidence type="ECO:0008006" key="4">
    <source>
        <dbReference type="Google" id="ProtNLM"/>
    </source>
</evidence>
<evidence type="ECO:0000256" key="1">
    <source>
        <dbReference type="SAM" id="MobiDB-lite"/>
    </source>
</evidence>
<feature type="region of interest" description="Disordered" evidence="1">
    <location>
        <begin position="103"/>
        <end position="123"/>
    </location>
</feature>
<dbReference type="Proteomes" id="UP001345219">
    <property type="component" value="Chromosome 4"/>
</dbReference>
<dbReference type="Gene3D" id="1.25.40.10">
    <property type="entry name" value="Tetratricopeptide repeat domain"/>
    <property type="match status" value="1"/>
</dbReference>
<dbReference type="AlphaFoldDB" id="A0AAN7PLZ3"/>
<organism evidence="2 3">
    <name type="scientific">Trapa incisa</name>
    <dbReference type="NCBI Taxonomy" id="236973"/>
    <lineage>
        <taxon>Eukaryota</taxon>
        <taxon>Viridiplantae</taxon>
        <taxon>Streptophyta</taxon>
        <taxon>Embryophyta</taxon>
        <taxon>Tracheophyta</taxon>
        <taxon>Spermatophyta</taxon>
        <taxon>Magnoliopsida</taxon>
        <taxon>eudicotyledons</taxon>
        <taxon>Gunneridae</taxon>
        <taxon>Pentapetalae</taxon>
        <taxon>rosids</taxon>
        <taxon>malvids</taxon>
        <taxon>Myrtales</taxon>
        <taxon>Lythraceae</taxon>
        <taxon>Trapa</taxon>
    </lineage>
</organism>
<evidence type="ECO:0000313" key="3">
    <source>
        <dbReference type="Proteomes" id="UP001345219"/>
    </source>
</evidence>
<gene>
    <name evidence="2" type="ORF">SAY87_004984</name>
</gene>
<evidence type="ECO:0000313" key="2">
    <source>
        <dbReference type="EMBL" id="KAK4751502.1"/>
    </source>
</evidence>
<protein>
    <recommendedName>
        <fullName evidence="4">Pentatricopeptide repeat-containing protein</fullName>
    </recommendedName>
</protein>
<reference evidence="2 3" key="1">
    <citation type="journal article" date="2023" name="Hortic Res">
        <title>Pangenome of water caltrop reveals structural variations and asymmetric subgenome divergence after allopolyploidization.</title>
        <authorList>
            <person name="Zhang X."/>
            <person name="Chen Y."/>
            <person name="Wang L."/>
            <person name="Yuan Y."/>
            <person name="Fang M."/>
            <person name="Shi L."/>
            <person name="Lu R."/>
            <person name="Comes H.P."/>
            <person name="Ma Y."/>
            <person name="Chen Y."/>
            <person name="Huang G."/>
            <person name="Zhou Y."/>
            <person name="Zheng Z."/>
            <person name="Qiu Y."/>
        </authorList>
    </citation>
    <scope>NUCLEOTIDE SEQUENCE [LARGE SCALE GENOMIC DNA]</scope>
    <source>
        <tissue evidence="2">Roots</tissue>
    </source>
</reference>
<keyword evidence="3" id="KW-1185">Reference proteome</keyword>
<name>A0AAN7PLZ3_9MYRT</name>
<comment type="caution">
    <text evidence="2">The sequence shown here is derived from an EMBL/GenBank/DDBJ whole genome shotgun (WGS) entry which is preliminary data.</text>
</comment>
<proteinExistence type="predicted"/>
<accession>A0AAN7PLZ3</accession>
<dbReference type="InterPro" id="IPR011990">
    <property type="entry name" value="TPR-like_helical_dom_sf"/>
</dbReference>